<comment type="similarity">
    <text evidence="1 4">Belongs to the pseudouridine synthase RsuA family.</text>
</comment>
<dbReference type="OrthoDB" id="9807213at2"/>
<evidence type="ECO:0000256" key="3">
    <source>
        <dbReference type="PROSITE-ProRule" id="PRU00182"/>
    </source>
</evidence>
<dbReference type="PANTHER" id="PTHR47683:SF2">
    <property type="entry name" value="RNA-BINDING S4 DOMAIN-CONTAINING PROTEIN"/>
    <property type="match status" value="1"/>
</dbReference>
<keyword evidence="2 4" id="KW-0413">Isomerase</keyword>
<dbReference type="GO" id="GO:0003723">
    <property type="term" value="F:RNA binding"/>
    <property type="evidence" value="ECO:0007669"/>
    <property type="project" value="UniProtKB-KW"/>
</dbReference>
<protein>
    <recommendedName>
        <fullName evidence="4">Pseudouridine synthase</fullName>
        <ecNumber evidence="4">5.4.99.-</ecNumber>
    </recommendedName>
</protein>
<feature type="region of interest" description="Disordered" evidence="5">
    <location>
        <begin position="1"/>
        <end position="58"/>
    </location>
</feature>
<dbReference type="InterPro" id="IPR002942">
    <property type="entry name" value="S4_RNA-bd"/>
</dbReference>
<dbReference type="RefSeq" id="WP_145061540.1">
    <property type="nucleotide sequence ID" value="NZ_CP036263.1"/>
</dbReference>
<feature type="compositionally biased region" description="Basic residues" evidence="5">
    <location>
        <begin position="326"/>
        <end position="347"/>
    </location>
</feature>
<dbReference type="Pfam" id="PF00849">
    <property type="entry name" value="PseudoU_synth_2"/>
    <property type="match status" value="1"/>
</dbReference>
<feature type="compositionally biased region" description="Basic residues" evidence="5">
    <location>
        <begin position="1"/>
        <end position="45"/>
    </location>
</feature>
<dbReference type="SUPFAM" id="SSF55174">
    <property type="entry name" value="Alpha-L RNA-binding motif"/>
    <property type="match status" value="1"/>
</dbReference>
<gene>
    <name evidence="7" type="primary">rluB</name>
    <name evidence="7" type="ORF">HG15A2_35310</name>
</gene>
<dbReference type="CDD" id="cd02870">
    <property type="entry name" value="PseudoU_synth_RsuA_like"/>
    <property type="match status" value="1"/>
</dbReference>
<evidence type="ECO:0000313" key="8">
    <source>
        <dbReference type="Proteomes" id="UP000319852"/>
    </source>
</evidence>
<dbReference type="AlphaFoldDB" id="A0A517MZ76"/>
<sequence>MSRPSKKTQPKRAQQRGPAKKGPPKKPTKKRPTKSAAPPRKRSSAKAKPSNRPGERLQKVLAAAGVASRRESEELITEGRVQVDGDVVSELGARVEPHQEIRVDGELITQPRRVYYAVHKPTGVVCTASDPAGRPRVIDMIPPEAGRVFNVGRLDMASEGLILLTNDGELANQLTHPRHGVEKTYEVQVAGKCEPEVLAQLRKGMYLAEGFAKVVNVKIKSRRKMSTLLEMVLDEGRNREIRRLFARVGHKVQKLTRIAVGPVRLGDLPRGAHRILTPQELKKLRDAVDAPKDEKLGEAAKRGKAAARKLPSSGSAARGSAGPSKKGAKPSKGRPAKGKQTGKRGQR</sequence>
<keyword evidence="8" id="KW-1185">Reference proteome</keyword>
<dbReference type="InterPro" id="IPR050343">
    <property type="entry name" value="RsuA_PseudoU_synthase"/>
</dbReference>
<feature type="compositionally biased region" description="Low complexity" evidence="5">
    <location>
        <begin position="308"/>
        <end position="325"/>
    </location>
</feature>
<dbReference type="GO" id="GO:0120159">
    <property type="term" value="F:rRNA pseudouridine synthase activity"/>
    <property type="evidence" value="ECO:0007669"/>
    <property type="project" value="UniProtKB-ARBA"/>
</dbReference>
<dbReference type="InterPro" id="IPR042092">
    <property type="entry name" value="PsdUridine_s_RsuA/RluB/E/F_cat"/>
</dbReference>
<dbReference type="InterPro" id="IPR018496">
    <property type="entry name" value="PsdUridine_synth_RsuA/RluB_CS"/>
</dbReference>
<dbReference type="GO" id="GO:0000455">
    <property type="term" value="P:enzyme-directed rRNA pseudouridine synthesis"/>
    <property type="evidence" value="ECO:0007669"/>
    <property type="project" value="UniProtKB-ARBA"/>
</dbReference>
<feature type="domain" description="RNA-binding S4" evidence="6">
    <location>
        <begin position="55"/>
        <end position="119"/>
    </location>
</feature>
<dbReference type="EC" id="5.4.99.-" evidence="4"/>
<evidence type="ECO:0000256" key="4">
    <source>
        <dbReference type="RuleBase" id="RU003887"/>
    </source>
</evidence>
<evidence type="ECO:0000313" key="7">
    <source>
        <dbReference type="EMBL" id="QDT00196.1"/>
    </source>
</evidence>
<proteinExistence type="inferred from homology"/>
<dbReference type="Gene3D" id="3.10.290.10">
    <property type="entry name" value="RNA-binding S4 domain"/>
    <property type="match status" value="1"/>
</dbReference>
<dbReference type="InterPro" id="IPR006145">
    <property type="entry name" value="PsdUridine_synth_RsuA/RluA"/>
</dbReference>
<evidence type="ECO:0000256" key="5">
    <source>
        <dbReference type="SAM" id="MobiDB-lite"/>
    </source>
</evidence>
<dbReference type="Pfam" id="PF01479">
    <property type="entry name" value="S4"/>
    <property type="match status" value="1"/>
</dbReference>
<feature type="compositionally biased region" description="Basic and acidic residues" evidence="5">
    <location>
        <begin position="286"/>
        <end position="301"/>
    </location>
</feature>
<dbReference type="KEGG" id="amob:HG15A2_35310"/>
<dbReference type="FunFam" id="3.10.290.10:FF:000003">
    <property type="entry name" value="Pseudouridine synthase"/>
    <property type="match status" value="1"/>
</dbReference>
<dbReference type="Proteomes" id="UP000319852">
    <property type="component" value="Chromosome"/>
</dbReference>
<dbReference type="InterPro" id="IPR020103">
    <property type="entry name" value="PsdUridine_synth_cat_dom_sf"/>
</dbReference>
<dbReference type="Gene3D" id="3.30.70.580">
    <property type="entry name" value="Pseudouridine synthase I, catalytic domain, N-terminal subdomain"/>
    <property type="match status" value="1"/>
</dbReference>
<dbReference type="PROSITE" id="PS50889">
    <property type="entry name" value="S4"/>
    <property type="match status" value="1"/>
</dbReference>
<feature type="region of interest" description="Disordered" evidence="5">
    <location>
        <begin position="286"/>
        <end position="347"/>
    </location>
</feature>
<name>A0A517MZ76_9BACT</name>
<dbReference type="InterPro" id="IPR036986">
    <property type="entry name" value="S4_RNA-bd_sf"/>
</dbReference>
<evidence type="ECO:0000256" key="2">
    <source>
        <dbReference type="ARBA" id="ARBA00023235"/>
    </source>
</evidence>
<dbReference type="PANTHER" id="PTHR47683">
    <property type="entry name" value="PSEUDOURIDINE SYNTHASE FAMILY PROTEIN-RELATED"/>
    <property type="match status" value="1"/>
</dbReference>
<dbReference type="SUPFAM" id="SSF55120">
    <property type="entry name" value="Pseudouridine synthase"/>
    <property type="match status" value="1"/>
</dbReference>
<dbReference type="EMBL" id="CP036263">
    <property type="protein sequence ID" value="QDT00196.1"/>
    <property type="molecule type" value="Genomic_DNA"/>
</dbReference>
<dbReference type="NCBIfam" id="TIGR00093">
    <property type="entry name" value="pseudouridine synthase"/>
    <property type="match status" value="1"/>
</dbReference>
<organism evidence="7 8">
    <name type="scientific">Adhaeretor mobilis</name>
    <dbReference type="NCBI Taxonomy" id="1930276"/>
    <lineage>
        <taxon>Bacteria</taxon>
        <taxon>Pseudomonadati</taxon>
        <taxon>Planctomycetota</taxon>
        <taxon>Planctomycetia</taxon>
        <taxon>Pirellulales</taxon>
        <taxon>Lacipirellulaceae</taxon>
        <taxon>Adhaeretor</taxon>
    </lineage>
</organism>
<dbReference type="CDD" id="cd00165">
    <property type="entry name" value="S4"/>
    <property type="match status" value="1"/>
</dbReference>
<dbReference type="InterPro" id="IPR020094">
    <property type="entry name" value="TruA/RsuA/RluB/E/F_N"/>
</dbReference>
<keyword evidence="3" id="KW-0694">RNA-binding</keyword>
<dbReference type="SMART" id="SM00363">
    <property type="entry name" value="S4"/>
    <property type="match status" value="1"/>
</dbReference>
<dbReference type="InterPro" id="IPR000748">
    <property type="entry name" value="PsdUridine_synth_RsuA/RluB/E/F"/>
</dbReference>
<evidence type="ECO:0000259" key="6">
    <source>
        <dbReference type="SMART" id="SM00363"/>
    </source>
</evidence>
<dbReference type="PROSITE" id="PS01149">
    <property type="entry name" value="PSI_RSU"/>
    <property type="match status" value="1"/>
</dbReference>
<dbReference type="Gene3D" id="3.30.70.1560">
    <property type="entry name" value="Alpha-L RNA-binding motif"/>
    <property type="match status" value="1"/>
</dbReference>
<accession>A0A517MZ76</accession>
<evidence type="ECO:0000256" key="1">
    <source>
        <dbReference type="ARBA" id="ARBA00008348"/>
    </source>
</evidence>
<reference evidence="7 8" key="1">
    <citation type="submission" date="2019-02" db="EMBL/GenBank/DDBJ databases">
        <title>Deep-cultivation of Planctomycetes and their phenomic and genomic characterization uncovers novel biology.</title>
        <authorList>
            <person name="Wiegand S."/>
            <person name="Jogler M."/>
            <person name="Boedeker C."/>
            <person name="Pinto D."/>
            <person name="Vollmers J."/>
            <person name="Rivas-Marin E."/>
            <person name="Kohn T."/>
            <person name="Peeters S.H."/>
            <person name="Heuer A."/>
            <person name="Rast P."/>
            <person name="Oberbeckmann S."/>
            <person name="Bunk B."/>
            <person name="Jeske O."/>
            <person name="Meyerdierks A."/>
            <person name="Storesund J.E."/>
            <person name="Kallscheuer N."/>
            <person name="Luecker S."/>
            <person name="Lage O.M."/>
            <person name="Pohl T."/>
            <person name="Merkel B.J."/>
            <person name="Hornburger P."/>
            <person name="Mueller R.-W."/>
            <person name="Bruemmer F."/>
            <person name="Labrenz M."/>
            <person name="Spormann A.M."/>
            <person name="Op den Camp H."/>
            <person name="Overmann J."/>
            <person name="Amann R."/>
            <person name="Jetten M.S.M."/>
            <person name="Mascher T."/>
            <person name="Medema M.H."/>
            <person name="Devos D.P."/>
            <person name="Kaster A.-K."/>
            <person name="Ovreas L."/>
            <person name="Rohde M."/>
            <person name="Galperin M.Y."/>
            <person name="Jogler C."/>
        </authorList>
    </citation>
    <scope>NUCLEOTIDE SEQUENCE [LARGE SCALE GENOMIC DNA]</scope>
    <source>
        <strain evidence="7 8">HG15A2</strain>
    </source>
</reference>